<dbReference type="AlphaFoldDB" id="A0LUQ0"/>
<dbReference type="HOGENOM" id="CLU_550570_0_0_11"/>
<dbReference type="Proteomes" id="UP000008221">
    <property type="component" value="Chromosome"/>
</dbReference>
<proteinExistence type="predicted"/>
<keyword evidence="2" id="KW-1133">Transmembrane helix</keyword>
<accession>A0LUQ0</accession>
<keyword evidence="4" id="KW-1185">Reference proteome</keyword>
<dbReference type="KEGG" id="ace:Acel_1388"/>
<evidence type="ECO:0000256" key="2">
    <source>
        <dbReference type="SAM" id="Phobius"/>
    </source>
</evidence>
<dbReference type="InParanoid" id="A0LUQ0"/>
<reference evidence="3 4" key="1">
    <citation type="journal article" date="2009" name="Genome Res.">
        <title>Complete genome of the cellulolytic thermophile Acidothermus cellulolyticus 11B provides insights into its ecophysiological and evolutionary adaptations.</title>
        <authorList>
            <person name="Barabote R.D."/>
            <person name="Xie G."/>
            <person name="Leu D.H."/>
            <person name="Normand P."/>
            <person name="Necsulea A."/>
            <person name="Daubin V."/>
            <person name="Medigue C."/>
            <person name="Adney W.S."/>
            <person name="Xu X.C."/>
            <person name="Lapidus A."/>
            <person name="Parales R.E."/>
            <person name="Detter C."/>
            <person name="Pujic P."/>
            <person name="Bruce D."/>
            <person name="Lavire C."/>
            <person name="Challacombe J.F."/>
            <person name="Brettin T.S."/>
            <person name="Berry A.M."/>
        </authorList>
    </citation>
    <scope>NUCLEOTIDE SEQUENCE [LARGE SCALE GENOMIC DNA]</scope>
    <source>
        <strain evidence="4">ATCC 43068 / DSM 8971 / 11B</strain>
    </source>
</reference>
<dbReference type="STRING" id="351607.Acel_1388"/>
<dbReference type="EMBL" id="CP000481">
    <property type="protein sequence ID" value="ABK53160.1"/>
    <property type="molecule type" value="Genomic_DNA"/>
</dbReference>
<name>A0LUQ0_ACIC1</name>
<feature type="transmembrane region" description="Helical" evidence="2">
    <location>
        <begin position="109"/>
        <end position="138"/>
    </location>
</feature>
<feature type="transmembrane region" description="Helical" evidence="2">
    <location>
        <begin position="34"/>
        <end position="55"/>
    </location>
</feature>
<feature type="transmembrane region" description="Helical" evidence="2">
    <location>
        <begin position="159"/>
        <end position="181"/>
    </location>
</feature>
<evidence type="ECO:0000256" key="1">
    <source>
        <dbReference type="SAM" id="MobiDB-lite"/>
    </source>
</evidence>
<feature type="transmembrane region" description="Helical" evidence="2">
    <location>
        <begin position="67"/>
        <end position="89"/>
    </location>
</feature>
<sequence>MSPTWRLRLVAILAIGASLPLAAATHWGHPALWALPLLVILVAAANILRISITIARMLVTFTMTEGVLAGAFLLAPGWWIVPATCLGLFPALLRQRSSPLKVFYNLAQYFLTGTLAAYTAVHLHGGVVACAAAMAIWWMTDQVMSAIPLSIMGRQSLRAMIFEDAGVYAVHAAGTTSVGLLASWLMVHAPFGLLGLLVPVFLLWVAFDEQTSKSAEARLFAELARGQEQAVTHSVDISARVVLTAAARVLGGADVELVVLEHEGPVVYTGDESGQTQRRPDPHAFDQPWALRALGARGVLVGSEEGRPFCSAVIGKHDRPLAVMIARRAEGSSSFGRREVALVKVLVGQAKSWLSVADLAAARDRAMARAHAADQAARSLGDLGADTAPALDMLRESATRLARLASTGSNDAVREIVEELHAVERAVASLLGAIALAADPALRELDATPSAPVRREGEWTTTGLLPGTAKPDGVAPGIRLPEAAQPDNEQTQSVR</sequence>
<dbReference type="RefSeq" id="WP_011720223.1">
    <property type="nucleotide sequence ID" value="NC_008578.1"/>
</dbReference>
<gene>
    <name evidence="3" type="ordered locus">Acel_1388</name>
</gene>
<organism evidence="3 4">
    <name type="scientific">Acidothermus cellulolyticus (strain ATCC 43068 / DSM 8971 / 11B)</name>
    <dbReference type="NCBI Taxonomy" id="351607"/>
    <lineage>
        <taxon>Bacteria</taxon>
        <taxon>Bacillati</taxon>
        <taxon>Actinomycetota</taxon>
        <taxon>Actinomycetes</taxon>
        <taxon>Acidothermales</taxon>
        <taxon>Acidothermaceae</taxon>
        <taxon>Acidothermus</taxon>
    </lineage>
</organism>
<evidence type="ECO:0000313" key="4">
    <source>
        <dbReference type="Proteomes" id="UP000008221"/>
    </source>
</evidence>
<protein>
    <submittedName>
        <fullName evidence="3">Uncharacterized protein</fullName>
    </submittedName>
</protein>
<keyword evidence="2" id="KW-0812">Transmembrane</keyword>
<feature type="region of interest" description="Disordered" evidence="1">
    <location>
        <begin position="447"/>
        <end position="495"/>
    </location>
</feature>
<keyword evidence="2" id="KW-0472">Membrane</keyword>
<feature type="transmembrane region" description="Helical" evidence="2">
    <location>
        <begin position="187"/>
        <end position="207"/>
    </location>
</feature>
<evidence type="ECO:0000313" key="3">
    <source>
        <dbReference type="EMBL" id="ABK53160.1"/>
    </source>
</evidence>